<gene>
    <name evidence="2" type="ORF">BYL167_LOCUS33673</name>
    <name evidence="3" type="ORF">BYL167_LOCUS42613</name>
</gene>
<feature type="non-terminal residue" evidence="2">
    <location>
        <position position="1"/>
    </location>
</feature>
<dbReference type="PANTHER" id="PTHR14165">
    <property type="entry name" value="MAJOR VAULT PROTEIN"/>
    <property type="match status" value="1"/>
</dbReference>
<organism evidence="2 4">
    <name type="scientific">Rotaria magnacalcarata</name>
    <dbReference type="NCBI Taxonomy" id="392030"/>
    <lineage>
        <taxon>Eukaryota</taxon>
        <taxon>Metazoa</taxon>
        <taxon>Spiralia</taxon>
        <taxon>Gnathifera</taxon>
        <taxon>Rotifera</taxon>
        <taxon>Eurotatoria</taxon>
        <taxon>Bdelloidea</taxon>
        <taxon>Philodinida</taxon>
        <taxon>Philodinidae</taxon>
        <taxon>Rotaria</taxon>
    </lineage>
</organism>
<dbReference type="PROSITE" id="PS51224">
    <property type="entry name" value="MVP"/>
    <property type="match status" value="1"/>
</dbReference>
<evidence type="ECO:0000313" key="4">
    <source>
        <dbReference type="Proteomes" id="UP000681967"/>
    </source>
</evidence>
<dbReference type="InterPro" id="IPR039059">
    <property type="entry name" value="MVP"/>
</dbReference>
<dbReference type="PANTHER" id="PTHR14165:SF3">
    <property type="entry name" value="MAJOR VAULT PROTEIN"/>
    <property type="match status" value="1"/>
</dbReference>
<accession>A0A8S2WLB5</accession>
<keyword evidence="1" id="KW-0963">Cytoplasm</keyword>
<dbReference type="Proteomes" id="UP000681967">
    <property type="component" value="Unassembled WGS sequence"/>
</dbReference>
<sequence>GEEWLVTLNDTETHILNVYEQLVAVVGVIVLNSRQYCVVLDPVADGKPQLGKKVCHNKFVVFSETQSKRNVDA</sequence>
<dbReference type="GO" id="GO:0005634">
    <property type="term" value="C:nucleus"/>
    <property type="evidence" value="ECO:0007669"/>
    <property type="project" value="TreeGrafter"/>
</dbReference>
<dbReference type="GO" id="GO:1990904">
    <property type="term" value="C:ribonucleoprotein complex"/>
    <property type="evidence" value="ECO:0007669"/>
    <property type="project" value="UniProtKB-UniRule"/>
</dbReference>
<evidence type="ECO:0000313" key="3">
    <source>
        <dbReference type="EMBL" id="CAF4661730.1"/>
    </source>
</evidence>
<dbReference type="EMBL" id="CAJOBH010066158">
    <property type="protein sequence ID" value="CAF4449192.1"/>
    <property type="molecule type" value="Genomic_DNA"/>
</dbReference>
<proteinExistence type="predicted"/>
<dbReference type="Gene3D" id="2.30.30.560">
    <property type="match status" value="1"/>
</dbReference>
<comment type="subcellular location">
    <subcellularLocation>
        <location evidence="1">Cytoplasm</location>
    </subcellularLocation>
</comment>
<dbReference type="AlphaFoldDB" id="A0A8S2WLB5"/>
<protein>
    <submittedName>
        <fullName evidence="2">Uncharacterized protein</fullName>
    </submittedName>
</protein>
<dbReference type="EMBL" id="CAJOBH010111152">
    <property type="protein sequence ID" value="CAF4661730.1"/>
    <property type="molecule type" value="Genomic_DNA"/>
</dbReference>
<dbReference type="InterPro" id="IPR002499">
    <property type="entry name" value="Vault_N"/>
</dbReference>
<reference evidence="2" key="1">
    <citation type="submission" date="2021-02" db="EMBL/GenBank/DDBJ databases">
        <authorList>
            <person name="Nowell W R."/>
        </authorList>
    </citation>
    <scope>NUCLEOTIDE SEQUENCE</scope>
</reference>
<keyword evidence="1" id="KW-0687">Ribonucleoprotein</keyword>
<feature type="repeat" description="MVP" evidence="1">
    <location>
        <begin position="1"/>
        <end position="32"/>
    </location>
</feature>
<dbReference type="InterPro" id="IPR043179">
    <property type="entry name" value="Vault_2_sf"/>
</dbReference>
<comment type="caution">
    <text evidence="2">The sequence shown here is derived from an EMBL/GenBank/DDBJ whole genome shotgun (WGS) entry which is preliminary data.</text>
</comment>
<dbReference type="GO" id="GO:0005737">
    <property type="term" value="C:cytoplasm"/>
    <property type="evidence" value="ECO:0007669"/>
    <property type="project" value="UniProtKB-SubCell"/>
</dbReference>
<name>A0A8S2WLB5_9BILA</name>
<evidence type="ECO:0000313" key="2">
    <source>
        <dbReference type="EMBL" id="CAF4449192.1"/>
    </source>
</evidence>
<evidence type="ECO:0000256" key="1">
    <source>
        <dbReference type="PROSITE-ProRule" id="PRU00571"/>
    </source>
</evidence>